<dbReference type="PANTHER" id="PTHR24064">
    <property type="entry name" value="SOLUTE CARRIER FAMILY 22 MEMBER"/>
    <property type="match status" value="1"/>
</dbReference>
<reference evidence="7" key="1">
    <citation type="submission" date="2022-03" db="EMBL/GenBank/DDBJ databases">
        <authorList>
            <person name="Martin C."/>
        </authorList>
    </citation>
    <scope>NUCLEOTIDE SEQUENCE</scope>
</reference>
<accession>A0A8S4PQY8</accession>
<proteinExistence type="predicted"/>
<feature type="transmembrane region" description="Helical" evidence="5">
    <location>
        <begin position="249"/>
        <end position="270"/>
    </location>
</feature>
<dbReference type="Proteomes" id="UP000749559">
    <property type="component" value="Unassembled WGS sequence"/>
</dbReference>
<keyword evidence="8" id="KW-1185">Reference proteome</keyword>
<evidence type="ECO:0000256" key="4">
    <source>
        <dbReference type="ARBA" id="ARBA00023136"/>
    </source>
</evidence>
<protein>
    <recommendedName>
        <fullName evidence="6">Major facilitator superfamily (MFS) profile domain-containing protein</fullName>
    </recommendedName>
</protein>
<dbReference type="AlphaFoldDB" id="A0A8S4PQY8"/>
<organism evidence="7 8">
    <name type="scientific">Owenia fusiformis</name>
    <name type="common">Polychaete worm</name>
    <dbReference type="NCBI Taxonomy" id="6347"/>
    <lineage>
        <taxon>Eukaryota</taxon>
        <taxon>Metazoa</taxon>
        <taxon>Spiralia</taxon>
        <taxon>Lophotrochozoa</taxon>
        <taxon>Annelida</taxon>
        <taxon>Polychaeta</taxon>
        <taxon>Sedentaria</taxon>
        <taxon>Canalipalpata</taxon>
        <taxon>Sabellida</taxon>
        <taxon>Oweniida</taxon>
        <taxon>Oweniidae</taxon>
        <taxon>Owenia</taxon>
    </lineage>
</organism>
<gene>
    <name evidence="7" type="ORF">OFUS_LOCUS20291</name>
</gene>
<keyword evidence="2 5" id="KW-0812">Transmembrane</keyword>
<feature type="transmembrane region" description="Helical" evidence="5">
    <location>
        <begin position="107"/>
        <end position="126"/>
    </location>
</feature>
<dbReference type="InterPro" id="IPR005828">
    <property type="entry name" value="MFS_sugar_transport-like"/>
</dbReference>
<dbReference type="InterPro" id="IPR036259">
    <property type="entry name" value="MFS_trans_sf"/>
</dbReference>
<feature type="transmembrane region" description="Helical" evidence="5">
    <location>
        <begin position="221"/>
        <end position="242"/>
    </location>
</feature>
<evidence type="ECO:0000313" key="8">
    <source>
        <dbReference type="Proteomes" id="UP000749559"/>
    </source>
</evidence>
<keyword evidence="3 5" id="KW-1133">Transmembrane helix</keyword>
<dbReference type="GO" id="GO:0022857">
    <property type="term" value="F:transmembrane transporter activity"/>
    <property type="evidence" value="ECO:0007669"/>
    <property type="project" value="InterPro"/>
</dbReference>
<evidence type="ECO:0000256" key="1">
    <source>
        <dbReference type="ARBA" id="ARBA00004141"/>
    </source>
</evidence>
<dbReference type="Pfam" id="PF00083">
    <property type="entry name" value="Sugar_tr"/>
    <property type="match status" value="1"/>
</dbReference>
<dbReference type="SUPFAM" id="SSF103473">
    <property type="entry name" value="MFS general substrate transporter"/>
    <property type="match status" value="1"/>
</dbReference>
<feature type="transmembrane region" description="Helical" evidence="5">
    <location>
        <begin position="276"/>
        <end position="297"/>
    </location>
</feature>
<feature type="transmembrane region" description="Helical" evidence="5">
    <location>
        <begin position="76"/>
        <end position="101"/>
    </location>
</feature>
<sequence length="406" mass="44431">MSGVLVGAITLGSLSDTYGRLKIFYIAMGIQFISALCCSFAPTYTMYIALRFFTGFSNGMTVVQFTLLLELVGAPWRAFCCVVVAATFAIGIAVYALMAYYIRNWRYLSVACAVSLVPFIHMYWLLFESPRWLLNKGKTSAAENILKRIAVKNGHSDVTIKLKIPEPSKEKGRNKRFSTLQLFTHKITRNRTLVQLYAWFVNSAVYYGLTLSSGDLGSNMYISVALSGLVEIPANIVAIFLLNRIGRKYSLCGAMLLGGLSCAAILFTPSEYTKTVVGLAMAGKLAISASFSMIYLYTSELYPTVVRNAGLGLCSTFARIGGILVPLIIPLGNIYPNLQFAIFGALSFTSGLLNFYLPETLGKPLPETFEDVDKAAYKITTHALSEDTEGLLAGEGEDEMEEITAV</sequence>
<dbReference type="OrthoDB" id="5141738at2759"/>
<evidence type="ECO:0000256" key="2">
    <source>
        <dbReference type="ARBA" id="ARBA00022692"/>
    </source>
</evidence>
<comment type="subcellular location">
    <subcellularLocation>
        <location evidence="1">Membrane</location>
        <topology evidence="1">Multi-pass membrane protein</topology>
    </subcellularLocation>
</comment>
<feature type="transmembrane region" description="Helical" evidence="5">
    <location>
        <begin position="309"/>
        <end position="332"/>
    </location>
</feature>
<dbReference type="PROSITE" id="PS50850">
    <property type="entry name" value="MFS"/>
    <property type="match status" value="1"/>
</dbReference>
<dbReference type="GO" id="GO:0016020">
    <property type="term" value="C:membrane"/>
    <property type="evidence" value="ECO:0007669"/>
    <property type="project" value="UniProtKB-SubCell"/>
</dbReference>
<feature type="transmembrane region" description="Helical" evidence="5">
    <location>
        <begin position="23"/>
        <end position="42"/>
    </location>
</feature>
<dbReference type="InterPro" id="IPR020846">
    <property type="entry name" value="MFS_dom"/>
</dbReference>
<feature type="domain" description="Major facilitator superfamily (MFS) profile" evidence="6">
    <location>
        <begin position="1"/>
        <end position="362"/>
    </location>
</feature>
<keyword evidence="4 5" id="KW-0472">Membrane</keyword>
<dbReference type="EMBL" id="CAIIXF020000010">
    <property type="protein sequence ID" value="CAH1795803.1"/>
    <property type="molecule type" value="Genomic_DNA"/>
</dbReference>
<evidence type="ECO:0000256" key="3">
    <source>
        <dbReference type="ARBA" id="ARBA00022989"/>
    </source>
</evidence>
<evidence type="ECO:0000256" key="5">
    <source>
        <dbReference type="SAM" id="Phobius"/>
    </source>
</evidence>
<comment type="caution">
    <text evidence="7">The sequence shown here is derived from an EMBL/GenBank/DDBJ whole genome shotgun (WGS) entry which is preliminary data.</text>
</comment>
<feature type="transmembrane region" description="Helical" evidence="5">
    <location>
        <begin position="192"/>
        <end position="209"/>
    </location>
</feature>
<feature type="transmembrane region" description="Helical" evidence="5">
    <location>
        <begin position="48"/>
        <end position="69"/>
    </location>
</feature>
<evidence type="ECO:0000259" key="6">
    <source>
        <dbReference type="PROSITE" id="PS50850"/>
    </source>
</evidence>
<dbReference type="CDD" id="cd17317">
    <property type="entry name" value="MFS_SLC22"/>
    <property type="match status" value="1"/>
</dbReference>
<evidence type="ECO:0000313" key="7">
    <source>
        <dbReference type="EMBL" id="CAH1795803.1"/>
    </source>
</evidence>
<dbReference type="Gene3D" id="1.20.1250.20">
    <property type="entry name" value="MFS general substrate transporter like domains"/>
    <property type="match status" value="1"/>
</dbReference>
<name>A0A8S4PQY8_OWEFU</name>
<feature type="transmembrane region" description="Helical" evidence="5">
    <location>
        <begin position="338"/>
        <end position="357"/>
    </location>
</feature>